<dbReference type="GO" id="GO:0008671">
    <property type="term" value="F:2-dehydro-3-deoxygalactonokinase activity"/>
    <property type="evidence" value="ECO:0007669"/>
    <property type="project" value="InterPro"/>
</dbReference>
<dbReference type="InterPro" id="IPR042258">
    <property type="entry name" value="DGOK_N"/>
</dbReference>
<dbReference type="InterPro" id="IPR042257">
    <property type="entry name" value="DGOK_C"/>
</dbReference>
<name>A0A7Y8EJ68_9PSED</name>
<dbReference type="InterPro" id="IPR007729">
    <property type="entry name" value="DGOK"/>
</dbReference>
<dbReference type="Gene3D" id="3.30.420.310">
    <property type="entry name" value="2-keto-3-deoxy-galactonokinase, C-terminal domain"/>
    <property type="match status" value="1"/>
</dbReference>
<proteinExistence type="predicted"/>
<dbReference type="Pfam" id="PF05035">
    <property type="entry name" value="DGOK"/>
    <property type="match status" value="1"/>
</dbReference>
<dbReference type="AlphaFoldDB" id="A0A7Y8EJ68"/>
<keyword evidence="1" id="KW-0418">Kinase</keyword>
<dbReference type="Proteomes" id="UP000531950">
    <property type="component" value="Unassembled WGS sequence"/>
</dbReference>
<evidence type="ECO:0000313" key="1">
    <source>
        <dbReference type="EMBL" id="NWE15569.1"/>
    </source>
</evidence>
<dbReference type="GO" id="GO:0034194">
    <property type="term" value="P:D-galactonate catabolic process"/>
    <property type="evidence" value="ECO:0007669"/>
    <property type="project" value="InterPro"/>
</dbReference>
<keyword evidence="1" id="KW-0808">Transferase</keyword>
<dbReference type="RefSeq" id="WP_177043588.1">
    <property type="nucleotide sequence ID" value="NZ_JACAOQ010000002.1"/>
</dbReference>
<dbReference type="CDD" id="cd24012">
    <property type="entry name" value="ASKHA_NBD_KDGal-kinase"/>
    <property type="match status" value="1"/>
</dbReference>
<sequence length="322" mass="34267">MQAQLIALDWGTSSLRAYKLGPAGVVIERRALASGIMHLPTEPRDIAGVRSSNGFELAFDAACGDWLEAQPGLPVIACGMVGSAQGWSEAVYRDTPADVATLGQALHVVRSLRGTAVHIVPGVIQRGALPNVMRGEETQVLGVLQSLSANTGRDVLIGLPGSHSKWVEVVEGCITHFDTFMTGELFAVLSQHSILGRTQRPSEQFQAVAFDRGVQVALSADGQAGLLSTLFSARTLGLTGELAPDEQPDYLSGLLIGHELMGLRTRQQAQARDIVLVGATQLCTRYQRALQLCGFPHVTLAQEATERGLWQLAMAAGLLPAT</sequence>
<evidence type="ECO:0000313" key="2">
    <source>
        <dbReference type="Proteomes" id="UP000531950"/>
    </source>
</evidence>
<dbReference type="EMBL" id="JACARG010000045">
    <property type="protein sequence ID" value="NWE15569.1"/>
    <property type="molecule type" value="Genomic_DNA"/>
</dbReference>
<organism evidence="1 2">
    <name type="scientific">Pseudomonas yamanorum</name>
    <dbReference type="NCBI Taxonomy" id="515393"/>
    <lineage>
        <taxon>Bacteria</taxon>
        <taxon>Pseudomonadati</taxon>
        <taxon>Pseudomonadota</taxon>
        <taxon>Gammaproteobacteria</taxon>
        <taxon>Pseudomonadales</taxon>
        <taxon>Pseudomonadaceae</taxon>
        <taxon>Pseudomonas</taxon>
    </lineage>
</organism>
<gene>
    <name evidence="1" type="ORF">HX822_21760</name>
</gene>
<protein>
    <submittedName>
        <fullName evidence="1">2-dehydro-3-deoxygalactonokinase</fullName>
    </submittedName>
</protein>
<reference evidence="1 2" key="1">
    <citation type="submission" date="2020-04" db="EMBL/GenBank/DDBJ databases">
        <title>Molecular characterization of pseudomonads from Agaricus bisporus reveal novel blotch 2 pathogens in Western Europe.</title>
        <authorList>
            <person name="Taparia T."/>
            <person name="Krijger M."/>
            <person name="Haynes E."/>
            <person name="Elpinstone J.G."/>
            <person name="Noble R."/>
            <person name="Van Der Wolf J."/>
        </authorList>
    </citation>
    <scope>NUCLEOTIDE SEQUENCE [LARGE SCALE GENOMIC DNA]</scope>
    <source>
        <strain evidence="1 2">IPO3782</strain>
    </source>
</reference>
<dbReference type="Gene3D" id="3.30.420.300">
    <property type="entry name" value="2-keto-3-deoxy-galactonokinase, substrate binding domain"/>
    <property type="match status" value="1"/>
</dbReference>
<comment type="caution">
    <text evidence="1">The sequence shown here is derived from an EMBL/GenBank/DDBJ whole genome shotgun (WGS) entry which is preliminary data.</text>
</comment>
<accession>A0A7Y8EJ68</accession>